<organism evidence="1 2">
    <name type="scientific">Pristionchus mayeri</name>
    <dbReference type="NCBI Taxonomy" id="1317129"/>
    <lineage>
        <taxon>Eukaryota</taxon>
        <taxon>Metazoa</taxon>
        <taxon>Ecdysozoa</taxon>
        <taxon>Nematoda</taxon>
        <taxon>Chromadorea</taxon>
        <taxon>Rhabditida</taxon>
        <taxon>Rhabditina</taxon>
        <taxon>Diplogasteromorpha</taxon>
        <taxon>Diplogasteroidea</taxon>
        <taxon>Neodiplogasteridae</taxon>
        <taxon>Pristionchus</taxon>
    </lineage>
</organism>
<reference evidence="2" key="1">
    <citation type="submission" date="2022-10" db="EMBL/GenBank/DDBJ databases">
        <title>Genome assembly of Pristionchus species.</title>
        <authorList>
            <person name="Yoshida K."/>
            <person name="Sommer R.J."/>
        </authorList>
    </citation>
    <scope>NUCLEOTIDE SEQUENCE [LARGE SCALE GENOMIC DNA]</scope>
    <source>
        <strain evidence="2">RS5460</strain>
    </source>
</reference>
<proteinExistence type="predicted"/>
<gene>
    <name evidence="1" type="ORF">PMAYCL1PPCAC_09459</name>
</gene>
<evidence type="ECO:0000313" key="1">
    <source>
        <dbReference type="EMBL" id="GMR39264.1"/>
    </source>
</evidence>
<evidence type="ECO:0000313" key="2">
    <source>
        <dbReference type="Proteomes" id="UP001328107"/>
    </source>
</evidence>
<accession>A0AAN4ZG13</accession>
<dbReference type="AlphaFoldDB" id="A0AAN4ZG13"/>
<comment type="caution">
    <text evidence="1">The sequence shown here is derived from an EMBL/GenBank/DDBJ whole genome shotgun (WGS) entry which is preliminary data.</text>
</comment>
<keyword evidence="2" id="KW-1185">Reference proteome</keyword>
<dbReference type="Proteomes" id="UP001328107">
    <property type="component" value="Unassembled WGS sequence"/>
</dbReference>
<protein>
    <submittedName>
        <fullName evidence="1">Uncharacterized protein</fullName>
    </submittedName>
</protein>
<feature type="non-terminal residue" evidence="1">
    <location>
        <position position="1"/>
    </location>
</feature>
<name>A0AAN4ZG13_9BILA</name>
<dbReference type="EMBL" id="BTRK01000002">
    <property type="protein sequence ID" value="GMR39264.1"/>
    <property type="molecule type" value="Genomic_DNA"/>
</dbReference>
<sequence>LSLTPLLFTYFPPFKMRLFLGAILLAVVCAAPTKSRTIVEKAVHQKHGETEKEIATMLKSLNLPEEAIADYFASGFHQFPLDGQKFDPIKEWSTRWNIKEILRAHGPDAEEAYFAAIASVSPPHPPSDQYHPKKNHMILNTHF</sequence>